<evidence type="ECO:0000259" key="5">
    <source>
        <dbReference type="Pfam" id="PF00891"/>
    </source>
</evidence>
<dbReference type="PROSITE" id="PS51683">
    <property type="entry name" value="SAM_OMT_II"/>
    <property type="match status" value="1"/>
</dbReference>
<reference evidence="6" key="1">
    <citation type="submission" date="2018-02" db="EMBL/GenBank/DDBJ databases">
        <authorList>
            <person name="Silar P."/>
        </authorList>
    </citation>
    <scope>NUCLEOTIDE SEQUENCE [LARGE SCALE GENOMIC DNA]</scope>
    <source>
        <strain evidence="6">T</strain>
    </source>
</reference>
<dbReference type="Gene3D" id="3.40.50.150">
    <property type="entry name" value="Vaccinia Virus protein VP39"/>
    <property type="match status" value="1"/>
</dbReference>
<name>A0ABY6SEV4_PODCO</name>
<dbReference type="Pfam" id="PF00891">
    <property type="entry name" value="Methyltransf_2"/>
    <property type="match status" value="1"/>
</dbReference>
<keyword evidence="2" id="KW-0808">Transferase</keyword>
<dbReference type="SUPFAM" id="SSF53335">
    <property type="entry name" value="S-adenosyl-L-methionine-dependent methyltransferases"/>
    <property type="match status" value="1"/>
</dbReference>
<dbReference type="PANTHER" id="PTHR43712:SF16">
    <property type="entry name" value="O-METHYLTRANSFERASE ELCB"/>
    <property type="match status" value="1"/>
</dbReference>
<keyword evidence="7" id="KW-1185">Reference proteome</keyword>
<protein>
    <recommendedName>
        <fullName evidence="5">O-methyltransferase C-terminal domain-containing protein</fullName>
    </recommendedName>
</protein>
<dbReference type="PANTHER" id="PTHR43712">
    <property type="entry name" value="PUTATIVE (AFU_ORTHOLOGUE AFUA_4G14580)-RELATED"/>
    <property type="match status" value="1"/>
</dbReference>
<keyword evidence="1" id="KW-0489">Methyltransferase</keyword>
<dbReference type="Proteomes" id="UP000280685">
    <property type="component" value="Chromosome 5"/>
</dbReference>
<evidence type="ECO:0000256" key="4">
    <source>
        <dbReference type="SAM" id="MobiDB-lite"/>
    </source>
</evidence>
<keyword evidence="3" id="KW-0949">S-adenosyl-L-methionine</keyword>
<sequence length="450" mass="49550">MLKSPTLPIRPPPPPPPPPPPRITTMTTSTVLPSVTTKPYDIVAAAEALLEDAKRLAATIDQGSDNVPLRRKLAQTARTLAVETSHPLDAVKDEWLTTSGIAVWSLLTSWKAFDLIPLTAPGYITYADLARQLDADESLITRLITHLIATGKLSPGPVPNSVSHSRLSPLYISTNPVSDLAVIAVGNGFKPFFQWPDYFSKYGRREPLGQTHTPFSFAWGHAELPPWEVKALYPEYSASFKRSMQAKNIFGGDIPITGEGALYDVSWVGSKKPTDENTVKIVDVGGGMGHLVKELLENVQGLKPEECVLQDRPDVIEGVEKTGDPGLKGVRFMSHDFHERQPVRGAWVYVLRRILLDYSDDLAVNILKQVAGALPDVDKDARVLIVEFKLFEGIGQPPQNTHVDLMMFNLGGKLRNETMYRDLVKKAGMRVVKYHVRAGDPHCVVECGKA</sequence>
<dbReference type="InterPro" id="IPR029063">
    <property type="entry name" value="SAM-dependent_MTases_sf"/>
</dbReference>
<gene>
    <name evidence="6" type="ORF">PODCO_507240</name>
</gene>
<evidence type="ECO:0000313" key="6">
    <source>
        <dbReference type="EMBL" id="VBB81576.1"/>
    </source>
</evidence>
<dbReference type="EMBL" id="LR026968">
    <property type="protein sequence ID" value="VBB81576.1"/>
    <property type="molecule type" value="Genomic_DNA"/>
</dbReference>
<accession>A0ABY6SEV4</accession>
<dbReference type="InterPro" id="IPR001077">
    <property type="entry name" value="COMT_C"/>
</dbReference>
<feature type="compositionally biased region" description="Pro residues" evidence="4">
    <location>
        <begin position="8"/>
        <end position="22"/>
    </location>
</feature>
<organism evidence="6 7">
    <name type="scientific">Podospora comata</name>
    <dbReference type="NCBI Taxonomy" id="48703"/>
    <lineage>
        <taxon>Eukaryota</taxon>
        <taxon>Fungi</taxon>
        <taxon>Dikarya</taxon>
        <taxon>Ascomycota</taxon>
        <taxon>Pezizomycotina</taxon>
        <taxon>Sordariomycetes</taxon>
        <taxon>Sordariomycetidae</taxon>
        <taxon>Sordariales</taxon>
        <taxon>Podosporaceae</taxon>
        <taxon>Podospora</taxon>
    </lineage>
</organism>
<proteinExistence type="predicted"/>
<evidence type="ECO:0000256" key="3">
    <source>
        <dbReference type="ARBA" id="ARBA00022691"/>
    </source>
</evidence>
<feature type="domain" description="O-methyltransferase C-terminal" evidence="5">
    <location>
        <begin position="278"/>
        <end position="429"/>
    </location>
</feature>
<evidence type="ECO:0000313" key="7">
    <source>
        <dbReference type="Proteomes" id="UP000280685"/>
    </source>
</evidence>
<evidence type="ECO:0000256" key="2">
    <source>
        <dbReference type="ARBA" id="ARBA00022679"/>
    </source>
</evidence>
<feature type="region of interest" description="Disordered" evidence="4">
    <location>
        <begin position="1"/>
        <end position="25"/>
    </location>
</feature>
<dbReference type="InterPro" id="IPR016461">
    <property type="entry name" value="COMT-like"/>
</dbReference>
<evidence type="ECO:0000256" key="1">
    <source>
        <dbReference type="ARBA" id="ARBA00022603"/>
    </source>
</evidence>